<dbReference type="Pfam" id="PF01467">
    <property type="entry name" value="CTP_transf_like"/>
    <property type="match status" value="1"/>
</dbReference>
<organism evidence="4 5">
    <name type="scientific">Candidatus Woesebacteria bacterium RBG_13_36_22</name>
    <dbReference type="NCBI Taxonomy" id="1802478"/>
    <lineage>
        <taxon>Bacteria</taxon>
        <taxon>Candidatus Woeseibacteriota</taxon>
    </lineage>
</organism>
<dbReference type="Proteomes" id="UP000176939">
    <property type="component" value="Unassembled WGS sequence"/>
</dbReference>
<protein>
    <recommendedName>
        <fullName evidence="3">Cytidyltransferase-like domain-containing protein</fullName>
    </recommendedName>
</protein>
<feature type="domain" description="Cytidyltransferase-like" evidence="3">
    <location>
        <begin position="38"/>
        <end position="171"/>
    </location>
</feature>
<comment type="caution">
    <text evidence="4">The sequence shown here is derived from an EMBL/GenBank/DDBJ whole genome shotgun (WGS) entry which is preliminary data.</text>
</comment>
<dbReference type="SUPFAM" id="SSF52374">
    <property type="entry name" value="Nucleotidylyl transferase"/>
    <property type="match status" value="1"/>
</dbReference>
<evidence type="ECO:0000256" key="1">
    <source>
        <dbReference type="ARBA" id="ARBA00022679"/>
    </source>
</evidence>
<evidence type="ECO:0000256" key="2">
    <source>
        <dbReference type="ARBA" id="ARBA00022695"/>
    </source>
</evidence>
<keyword evidence="1" id="KW-0808">Transferase</keyword>
<dbReference type="NCBIfam" id="TIGR00125">
    <property type="entry name" value="cyt_tran_rel"/>
    <property type="match status" value="1"/>
</dbReference>
<dbReference type="PANTHER" id="PTHR43793:SF1">
    <property type="entry name" value="FAD SYNTHASE"/>
    <property type="match status" value="1"/>
</dbReference>
<accession>A0A1F7X441</accession>
<dbReference type="AlphaFoldDB" id="A0A1F7X441"/>
<dbReference type="EMBL" id="MGFQ01000019">
    <property type="protein sequence ID" value="OGM09751.1"/>
    <property type="molecule type" value="Genomic_DNA"/>
</dbReference>
<name>A0A1F7X441_9BACT</name>
<evidence type="ECO:0000313" key="4">
    <source>
        <dbReference type="EMBL" id="OGM09751.1"/>
    </source>
</evidence>
<keyword evidence="2" id="KW-0548">Nucleotidyltransferase</keyword>
<reference evidence="4 5" key="1">
    <citation type="journal article" date="2016" name="Nat. Commun.">
        <title>Thousands of microbial genomes shed light on interconnected biogeochemical processes in an aquifer system.</title>
        <authorList>
            <person name="Anantharaman K."/>
            <person name="Brown C.T."/>
            <person name="Hug L.A."/>
            <person name="Sharon I."/>
            <person name="Castelle C.J."/>
            <person name="Probst A.J."/>
            <person name="Thomas B.C."/>
            <person name="Singh A."/>
            <person name="Wilkins M.J."/>
            <person name="Karaoz U."/>
            <person name="Brodie E.L."/>
            <person name="Williams K.H."/>
            <person name="Hubbard S.S."/>
            <person name="Banfield J.F."/>
        </authorList>
    </citation>
    <scope>NUCLEOTIDE SEQUENCE [LARGE SCALE GENOMIC DNA]</scope>
</reference>
<dbReference type="InterPro" id="IPR004821">
    <property type="entry name" value="Cyt_trans-like"/>
</dbReference>
<dbReference type="InterPro" id="IPR050385">
    <property type="entry name" value="Archaeal_FAD_synthase"/>
</dbReference>
<dbReference type="GO" id="GO:0016779">
    <property type="term" value="F:nucleotidyltransferase activity"/>
    <property type="evidence" value="ECO:0007669"/>
    <property type="project" value="UniProtKB-KW"/>
</dbReference>
<dbReference type="InterPro" id="IPR014729">
    <property type="entry name" value="Rossmann-like_a/b/a_fold"/>
</dbReference>
<proteinExistence type="predicted"/>
<dbReference type="Gene3D" id="3.40.50.620">
    <property type="entry name" value="HUPs"/>
    <property type="match status" value="1"/>
</dbReference>
<sequence length="179" mass="20168">MAPEYEYVNTENKKICPVEEIASIITEAKKQGEKVGLITGCFDILHKGHIDLFRQAKQNVDILVVGIDRDETARLKGSQRPVNDIASRCEALAELMSVDLVFPMPFTLQEYTSSVENIALFEDLTKKIKPDCLITNPISDDFWEEKFDRAKKLGIDFIGLSSPRPTSSTSIAEKIQKEF</sequence>
<evidence type="ECO:0000313" key="5">
    <source>
        <dbReference type="Proteomes" id="UP000176939"/>
    </source>
</evidence>
<gene>
    <name evidence="4" type="ORF">A2Z67_03035</name>
</gene>
<dbReference type="PANTHER" id="PTHR43793">
    <property type="entry name" value="FAD SYNTHASE"/>
    <property type="match status" value="1"/>
</dbReference>
<evidence type="ECO:0000259" key="3">
    <source>
        <dbReference type="Pfam" id="PF01467"/>
    </source>
</evidence>